<evidence type="ECO:0000256" key="4">
    <source>
        <dbReference type="ARBA" id="ARBA00023269"/>
    </source>
</evidence>
<evidence type="ECO:0000256" key="3">
    <source>
        <dbReference type="ARBA" id="ARBA00022454"/>
    </source>
</evidence>
<evidence type="ECO:0000313" key="6">
    <source>
        <dbReference type="EMBL" id="POS82061.1"/>
    </source>
</evidence>
<dbReference type="InterPro" id="IPR009072">
    <property type="entry name" value="Histone-fold"/>
</dbReference>
<keyword evidence="4" id="KW-0544">Nucleosome core</keyword>
<name>A0A2S4PJ56_9PEZI</name>
<dbReference type="Gene3D" id="1.10.20.10">
    <property type="entry name" value="Histone, subunit A"/>
    <property type="match status" value="1"/>
</dbReference>
<feature type="non-terminal residue" evidence="6">
    <location>
        <position position="1"/>
    </location>
</feature>
<comment type="caution">
    <text evidence="6">The sequence shown here is derived from an EMBL/GenBank/DDBJ whole genome shotgun (WGS) entry which is preliminary data.</text>
</comment>
<keyword evidence="3" id="KW-0158">Chromosome</keyword>
<accession>A0A2S4PJ56</accession>
<evidence type="ECO:0000256" key="1">
    <source>
        <dbReference type="ARBA" id="ARBA00004286"/>
    </source>
</evidence>
<feature type="region of interest" description="Disordered" evidence="5">
    <location>
        <begin position="132"/>
        <end position="258"/>
    </location>
</feature>
<keyword evidence="4" id="KW-0238">DNA-binding</keyword>
<dbReference type="PROSITE" id="PS00322">
    <property type="entry name" value="HISTONE_H3_1"/>
    <property type="match status" value="1"/>
</dbReference>
<keyword evidence="7" id="KW-1185">Reference proteome</keyword>
<reference evidence="6 7" key="1">
    <citation type="submission" date="2017-10" db="EMBL/GenBank/DDBJ databases">
        <title>Development of genomic resources for the powdery mildew, Erysiphe pulchra.</title>
        <authorList>
            <person name="Wadl P.A."/>
            <person name="Mack B.M."/>
            <person name="Moore G."/>
            <person name="Beltz S.B."/>
        </authorList>
    </citation>
    <scope>NUCLEOTIDE SEQUENCE [LARGE SCALE GENOMIC DNA]</scope>
    <source>
        <strain evidence="6">Cflorida</strain>
    </source>
</reference>
<evidence type="ECO:0000313" key="7">
    <source>
        <dbReference type="Proteomes" id="UP000237438"/>
    </source>
</evidence>
<dbReference type="EMBL" id="PEDP01004539">
    <property type="protein sequence ID" value="POS82061.1"/>
    <property type="molecule type" value="Genomic_DNA"/>
</dbReference>
<organism evidence="6 7">
    <name type="scientific">Erysiphe pulchra</name>
    <dbReference type="NCBI Taxonomy" id="225359"/>
    <lineage>
        <taxon>Eukaryota</taxon>
        <taxon>Fungi</taxon>
        <taxon>Dikarya</taxon>
        <taxon>Ascomycota</taxon>
        <taxon>Pezizomycotina</taxon>
        <taxon>Leotiomycetes</taxon>
        <taxon>Erysiphales</taxon>
        <taxon>Erysiphaceae</taxon>
        <taxon>Erysiphe</taxon>
    </lineage>
</organism>
<dbReference type="GO" id="GO:0030527">
    <property type="term" value="F:structural constituent of chromatin"/>
    <property type="evidence" value="ECO:0007669"/>
    <property type="project" value="InterPro"/>
</dbReference>
<dbReference type="Proteomes" id="UP000237438">
    <property type="component" value="Unassembled WGS sequence"/>
</dbReference>
<dbReference type="OrthoDB" id="5568081at2759"/>
<comment type="subcellular location">
    <subcellularLocation>
        <location evidence="1">Chromosome</location>
    </subcellularLocation>
</comment>
<protein>
    <submittedName>
        <fullName evidence="6">Uncharacterized protein</fullName>
    </submittedName>
</protein>
<dbReference type="InterPro" id="IPR000164">
    <property type="entry name" value="Histone_H3/CENP-A"/>
</dbReference>
<gene>
    <name evidence="6" type="ORF">EPUL_006163</name>
</gene>
<dbReference type="STRING" id="225359.A0A2S4PJ56"/>
<evidence type="ECO:0000256" key="5">
    <source>
        <dbReference type="SAM" id="MobiDB-lite"/>
    </source>
</evidence>
<proteinExistence type="inferred from homology"/>
<feature type="compositionally biased region" description="Basic and acidic residues" evidence="5">
    <location>
        <begin position="159"/>
        <end position="174"/>
    </location>
</feature>
<dbReference type="PRINTS" id="PR00622">
    <property type="entry name" value="HISTONEH3"/>
</dbReference>
<dbReference type="GO" id="GO:0046982">
    <property type="term" value="F:protein heterodimerization activity"/>
    <property type="evidence" value="ECO:0007669"/>
    <property type="project" value="InterPro"/>
</dbReference>
<dbReference type="GO" id="GO:0003677">
    <property type="term" value="F:DNA binding"/>
    <property type="evidence" value="ECO:0007669"/>
    <property type="project" value="InterPro"/>
</dbReference>
<feature type="non-terminal residue" evidence="6">
    <location>
        <position position="258"/>
    </location>
</feature>
<dbReference type="GO" id="GO:0000786">
    <property type="term" value="C:nucleosome"/>
    <property type="evidence" value="ECO:0007669"/>
    <property type="project" value="UniProtKB-KW"/>
</dbReference>
<evidence type="ECO:0000256" key="2">
    <source>
        <dbReference type="ARBA" id="ARBA00010343"/>
    </source>
</evidence>
<comment type="similarity">
    <text evidence="2">Belongs to the histone H3 family.</text>
</comment>
<sequence length="258" mass="27148">AQFLTAEPVESAALAFQRVDDVHGGDGLPLGVFGVGDGITDHVLQEHLEHAAGLLVDQARDSFHSASASQSADGRLGDTLDVVAENLAMPLRASLSEPLASFATSGHDAVESADRLDTASVNFRLFVNSRCAPIGPTGPTNGEPTRVDKTRDPTGGQYHFRDSTARQPDDEMARTKQTARKSTGGKAPRKQLATKAARKSAPATGGAVPEEHRASHPQAAVPASRPRDRPGFQDRPAVPELRRHGPAGGVRGLPGRTL</sequence>
<dbReference type="AlphaFoldDB" id="A0A2S4PJ56"/>